<dbReference type="InterPro" id="IPR016035">
    <property type="entry name" value="Acyl_Trfase/lysoPLipase"/>
</dbReference>
<dbReference type="PANTHER" id="PTHR24185">
    <property type="entry name" value="CALCIUM-INDEPENDENT PHOSPHOLIPASE A2-GAMMA"/>
    <property type="match status" value="1"/>
</dbReference>
<name>A0AAN6WRM2_9PEZI</name>
<comment type="caution">
    <text evidence="12">The sequence shown here is derived from an EMBL/GenBank/DDBJ whole genome shotgun (WGS) entry which is preliminary data.</text>
</comment>
<dbReference type="PANTHER" id="PTHR24185:SF1">
    <property type="entry name" value="CALCIUM-INDEPENDENT PHOSPHOLIPASE A2-GAMMA"/>
    <property type="match status" value="1"/>
</dbReference>
<dbReference type="GO" id="GO:0046486">
    <property type="term" value="P:glycerolipid metabolic process"/>
    <property type="evidence" value="ECO:0007669"/>
    <property type="project" value="UniProtKB-ARBA"/>
</dbReference>
<feature type="domain" description="RING-type" evidence="10">
    <location>
        <begin position="654"/>
        <end position="696"/>
    </location>
</feature>
<dbReference type="GO" id="GO:0019369">
    <property type="term" value="P:arachidonate metabolic process"/>
    <property type="evidence" value="ECO:0007669"/>
    <property type="project" value="TreeGrafter"/>
</dbReference>
<evidence type="ECO:0000256" key="4">
    <source>
        <dbReference type="ARBA" id="ARBA00022833"/>
    </source>
</evidence>
<dbReference type="Gene3D" id="3.40.1090.10">
    <property type="entry name" value="Cytosolic phospholipase A2 catalytic domain"/>
    <property type="match status" value="1"/>
</dbReference>
<evidence type="ECO:0000256" key="5">
    <source>
        <dbReference type="ARBA" id="ARBA00022963"/>
    </source>
</evidence>
<keyword evidence="5 8" id="KW-0442">Lipid degradation</keyword>
<dbReference type="GO" id="GO:0016042">
    <property type="term" value="P:lipid catabolic process"/>
    <property type="evidence" value="ECO:0007669"/>
    <property type="project" value="UniProtKB-UniRule"/>
</dbReference>
<dbReference type="InterPro" id="IPR002641">
    <property type="entry name" value="PNPLA_dom"/>
</dbReference>
<evidence type="ECO:0000256" key="7">
    <source>
        <dbReference type="PROSITE-ProRule" id="PRU00175"/>
    </source>
</evidence>
<dbReference type="InterPro" id="IPR001841">
    <property type="entry name" value="Znf_RING"/>
</dbReference>
<dbReference type="Pfam" id="PF01734">
    <property type="entry name" value="Patatin"/>
    <property type="match status" value="1"/>
</dbReference>
<feature type="short sequence motif" description="GXGXXG" evidence="8">
    <location>
        <begin position="726"/>
        <end position="731"/>
    </location>
</feature>
<feature type="active site" description="Proton acceptor" evidence="8">
    <location>
        <position position="923"/>
    </location>
</feature>
<keyword evidence="1" id="KW-0479">Metal-binding</keyword>
<evidence type="ECO:0000256" key="1">
    <source>
        <dbReference type="ARBA" id="ARBA00022723"/>
    </source>
</evidence>
<evidence type="ECO:0000259" key="11">
    <source>
        <dbReference type="PROSITE" id="PS51635"/>
    </source>
</evidence>
<dbReference type="PROSITE" id="PS50089">
    <property type="entry name" value="ZF_RING_2"/>
    <property type="match status" value="1"/>
</dbReference>
<keyword evidence="3 8" id="KW-0378">Hydrolase</keyword>
<feature type="active site" description="Nucleophile" evidence="8">
    <location>
        <position position="762"/>
    </location>
</feature>
<evidence type="ECO:0000256" key="3">
    <source>
        <dbReference type="ARBA" id="ARBA00022801"/>
    </source>
</evidence>
<evidence type="ECO:0000313" key="12">
    <source>
        <dbReference type="EMBL" id="KAK4185147.1"/>
    </source>
</evidence>
<evidence type="ECO:0000259" key="10">
    <source>
        <dbReference type="PROSITE" id="PS50089"/>
    </source>
</evidence>
<feature type="short sequence motif" description="GXSXG" evidence="8">
    <location>
        <begin position="760"/>
        <end position="764"/>
    </location>
</feature>
<dbReference type="SUPFAM" id="SSF52540">
    <property type="entry name" value="P-loop containing nucleoside triphosphate hydrolases"/>
    <property type="match status" value="1"/>
</dbReference>
<reference evidence="12" key="2">
    <citation type="submission" date="2023-05" db="EMBL/GenBank/DDBJ databases">
        <authorList>
            <consortium name="Lawrence Berkeley National Laboratory"/>
            <person name="Steindorff A."/>
            <person name="Hensen N."/>
            <person name="Bonometti L."/>
            <person name="Westerberg I."/>
            <person name="Brannstrom I.O."/>
            <person name="Guillou S."/>
            <person name="Cros-Aarteil S."/>
            <person name="Calhoun S."/>
            <person name="Haridas S."/>
            <person name="Kuo A."/>
            <person name="Mondo S."/>
            <person name="Pangilinan J."/>
            <person name="Riley R."/>
            <person name="Labutti K."/>
            <person name="Andreopoulos B."/>
            <person name="Lipzen A."/>
            <person name="Chen C."/>
            <person name="Yanf M."/>
            <person name="Daum C."/>
            <person name="Ng V."/>
            <person name="Clum A."/>
            <person name="Ohm R."/>
            <person name="Martin F."/>
            <person name="Silar P."/>
            <person name="Natvig D."/>
            <person name="Lalanne C."/>
            <person name="Gautier V."/>
            <person name="Ament-Velasquez S.L."/>
            <person name="Kruys A."/>
            <person name="Hutchinson M.I."/>
            <person name="Powell A.J."/>
            <person name="Barry K."/>
            <person name="Miller A.N."/>
            <person name="Grigoriev I.V."/>
            <person name="Debuchy R."/>
            <person name="Gladieux P."/>
            <person name="Thoren M.H."/>
            <person name="Johannesson H."/>
        </authorList>
    </citation>
    <scope>NUCLEOTIDE SEQUENCE</scope>
    <source>
        <strain evidence="12">PSN309</strain>
    </source>
</reference>
<gene>
    <name evidence="12" type="ORF">QBC35DRAFT_538384</name>
</gene>
<dbReference type="SUPFAM" id="SSF52151">
    <property type="entry name" value="FabD/lysophospholipase-like"/>
    <property type="match status" value="1"/>
</dbReference>
<dbReference type="Proteomes" id="UP001302126">
    <property type="component" value="Unassembled WGS sequence"/>
</dbReference>
<dbReference type="SUPFAM" id="SSF57850">
    <property type="entry name" value="RING/U-box"/>
    <property type="match status" value="1"/>
</dbReference>
<dbReference type="InterPro" id="IPR027417">
    <property type="entry name" value="P-loop_NTPase"/>
</dbReference>
<sequence length="1297" mass="144890">MESPLRPITKFCAICNSSEKAWSCVQCAGDFCDVCWGKQWPHRPGAVGYDNRPHEKVDAEVIDRLTKVFDYERTPQQQTQLHLYDIGTTWFGVTRGLGDGDGNRGQTSFLRYENRLADIMRESQADKHPERFPHLVSFVGQTGAGKSTVIKMLIDQEQGRTVLRPPGLQAFPTPVNGMSGVSDHIPTTGDVHLYSDPGTYAEKCPIMYADCEGMRGGEKMPVGAACLETLDGAKSGTLKHSSARMNQNYLECAWAKDAKTQSREFAVMQLYPRILYTFSDVVVFVLREARTFESEVLVRLVEWAHSSIDKSLNQPKLPHLVITLNASDSATDGPQWDPQMATQRLLADYAESIHQVARLRDIVAALRLIGKNISSTKDLLEYYYSSITVVRIPSKPRYMQMDEQVGKLRQIIQENCNSSYAYKRSARMLLNSDRLQAFVTSAYHHFSVNLDEPFDFAKEALRHNQMPLDFGGHILSLMLTVYKEFPKFRGKLSANKLLLLLSRPIASCIMLAAARDNLQGDHISLLRNTFASAIQAAFDQFDRRWLTCAFEKDGGTCCLVKSSHSQKGHQWSTGKIFAKGEYVSPFAFQDFGLENWMEDIERHLMKLDMKYKESLADLAGRKETDIVLRLHRAEVKKFFRQVNLPFRALSHATCFYCIRSIPEHVLPCGHVFCTRCIQTLEKPVDANTYHITCCPINPDAAGWDDRPVKVKFKPRHAGPRVLCLDGGGIRGVVELVILQAIEDELGGHVPVQEFFDLVVGTSFGGIIALGLGVKKWSVSRCMQHFKEVTTQAFTPRKWKKLAFLGHKSQYRTQPLESALKSAFGDRDILFGGASSEERSQIQVAVTSTLAAQNQPVILTNYSHAMPERSGTGNIPTPRVPYQLLRSVNAASEPKVWEAARATAAAPLYFKSFVRQGYRFEFTDGAIHNNCPVWVAHHERKLLWPDVSDRSADMLLSIGTGLGKTAQNAHANGKAELLQRQRNTSGFSYVWRTAFDMLDSQTHCERVWSEYASQTSDGKSPRSNIRLNVQLSGDRPSLDNLAEMESLEKEARAKISQNPDIKEVAHRLIASSFYFEKRAPYQRKTPGMYGFFGTIRCRFDAGSQNTKGLGQILRNLVHGPFQPFFLVQEKHGIRLEREFEIHIDTAIINTMCDSGVFDLPAETLICSATQDGVTWISICLQSKDYLHSQRLLPISGFPRQMFAGDESKVVSQVPLTTPLSLSSSTVISSVEKLMQSAKPGDHIKTVTAVPSRSSKDGGSSLSSRAVIELPGSTSIPDTLTSLPDTPAAVSITPKAELP</sequence>
<keyword evidence="4" id="KW-0862">Zinc</keyword>
<keyword evidence="6 8" id="KW-0443">Lipid metabolism</keyword>
<proteinExistence type="predicted"/>
<dbReference type="CDD" id="cd07199">
    <property type="entry name" value="Pat17_PNPLA8_PNPLA9_like"/>
    <property type="match status" value="1"/>
</dbReference>
<dbReference type="GO" id="GO:0008270">
    <property type="term" value="F:zinc ion binding"/>
    <property type="evidence" value="ECO:0007669"/>
    <property type="project" value="UniProtKB-KW"/>
</dbReference>
<keyword evidence="2 7" id="KW-0863">Zinc-finger</keyword>
<dbReference type="CDD" id="cd16449">
    <property type="entry name" value="RING-HC"/>
    <property type="match status" value="1"/>
</dbReference>
<dbReference type="InterPro" id="IPR017907">
    <property type="entry name" value="Znf_RING_CS"/>
</dbReference>
<protein>
    <recommendedName>
        <fullName evidence="14">PNPLA domain-containing protein</fullName>
    </recommendedName>
</protein>
<accession>A0AAN6WRM2</accession>
<dbReference type="PROSITE" id="PS51635">
    <property type="entry name" value="PNPLA"/>
    <property type="match status" value="1"/>
</dbReference>
<dbReference type="PROSITE" id="PS00518">
    <property type="entry name" value="ZF_RING_1"/>
    <property type="match status" value="1"/>
</dbReference>
<evidence type="ECO:0000313" key="13">
    <source>
        <dbReference type="Proteomes" id="UP001302126"/>
    </source>
</evidence>
<dbReference type="Gene3D" id="3.40.50.300">
    <property type="entry name" value="P-loop containing nucleotide triphosphate hydrolases"/>
    <property type="match status" value="1"/>
</dbReference>
<feature type="short sequence motif" description="DGA/G" evidence="8">
    <location>
        <begin position="923"/>
        <end position="925"/>
    </location>
</feature>
<dbReference type="GO" id="GO:0016020">
    <property type="term" value="C:membrane"/>
    <property type="evidence" value="ECO:0007669"/>
    <property type="project" value="TreeGrafter"/>
</dbReference>
<evidence type="ECO:0000256" key="8">
    <source>
        <dbReference type="PROSITE-ProRule" id="PRU01161"/>
    </source>
</evidence>
<organism evidence="12 13">
    <name type="scientific">Podospora australis</name>
    <dbReference type="NCBI Taxonomy" id="1536484"/>
    <lineage>
        <taxon>Eukaryota</taxon>
        <taxon>Fungi</taxon>
        <taxon>Dikarya</taxon>
        <taxon>Ascomycota</taxon>
        <taxon>Pezizomycotina</taxon>
        <taxon>Sordariomycetes</taxon>
        <taxon>Sordariomycetidae</taxon>
        <taxon>Sordariales</taxon>
        <taxon>Podosporaceae</taxon>
        <taxon>Podospora</taxon>
    </lineage>
</organism>
<evidence type="ECO:0000256" key="6">
    <source>
        <dbReference type="ARBA" id="ARBA00023098"/>
    </source>
</evidence>
<dbReference type="EMBL" id="MU864460">
    <property type="protein sequence ID" value="KAK4185147.1"/>
    <property type="molecule type" value="Genomic_DNA"/>
</dbReference>
<dbReference type="GO" id="GO:0047499">
    <property type="term" value="F:calcium-independent phospholipase A2 activity"/>
    <property type="evidence" value="ECO:0007669"/>
    <property type="project" value="TreeGrafter"/>
</dbReference>
<evidence type="ECO:0000256" key="2">
    <source>
        <dbReference type="ARBA" id="ARBA00022771"/>
    </source>
</evidence>
<feature type="region of interest" description="Disordered" evidence="9">
    <location>
        <begin position="1247"/>
        <end position="1297"/>
    </location>
</feature>
<keyword evidence="13" id="KW-1185">Reference proteome</keyword>
<reference evidence="12" key="1">
    <citation type="journal article" date="2023" name="Mol. Phylogenet. Evol.">
        <title>Genome-scale phylogeny and comparative genomics of the fungal order Sordariales.</title>
        <authorList>
            <person name="Hensen N."/>
            <person name="Bonometti L."/>
            <person name="Westerberg I."/>
            <person name="Brannstrom I.O."/>
            <person name="Guillou S."/>
            <person name="Cros-Aarteil S."/>
            <person name="Calhoun S."/>
            <person name="Haridas S."/>
            <person name="Kuo A."/>
            <person name="Mondo S."/>
            <person name="Pangilinan J."/>
            <person name="Riley R."/>
            <person name="LaButti K."/>
            <person name="Andreopoulos B."/>
            <person name="Lipzen A."/>
            <person name="Chen C."/>
            <person name="Yan M."/>
            <person name="Daum C."/>
            <person name="Ng V."/>
            <person name="Clum A."/>
            <person name="Steindorff A."/>
            <person name="Ohm R.A."/>
            <person name="Martin F."/>
            <person name="Silar P."/>
            <person name="Natvig D.O."/>
            <person name="Lalanne C."/>
            <person name="Gautier V."/>
            <person name="Ament-Velasquez S.L."/>
            <person name="Kruys A."/>
            <person name="Hutchinson M.I."/>
            <person name="Powell A.J."/>
            <person name="Barry K."/>
            <person name="Miller A.N."/>
            <person name="Grigoriev I.V."/>
            <person name="Debuchy R."/>
            <person name="Gladieux P."/>
            <person name="Hiltunen Thoren M."/>
            <person name="Johannesson H."/>
        </authorList>
    </citation>
    <scope>NUCLEOTIDE SEQUENCE</scope>
    <source>
        <strain evidence="12">PSN309</strain>
    </source>
</reference>
<evidence type="ECO:0008006" key="14">
    <source>
        <dbReference type="Google" id="ProtNLM"/>
    </source>
</evidence>
<evidence type="ECO:0000256" key="9">
    <source>
        <dbReference type="SAM" id="MobiDB-lite"/>
    </source>
</evidence>
<feature type="compositionally biased region" description="Polar residues" evidence="9">
    <location>
        <begin position="1270"/>
        <end position="1282"/>
    </location>
</feature>
<dbReference type="CDD" id="cd19757">
    <property type="entry name" value="Bbox1"/>
    <property type="match status" value="1"/>
</dbReference>
<feature type="domain" description="PNPLA" evidence="11">
    <location>
        <begin position="722"/>
        <end position="936"/>
    </location>
</feature>